<gene>
    <name evidence="9" type="ORF">HW566_13020</name>
</gene>
<reference evidence="9 10" key="1">
    <citation type="submission" date="2020-06" db="EMBL/GenBank/DDBJ databases">
        <authorList>
            <person name="Jo H."/>
        </authorList>
    </citation>
    <scope>NUCLEOTIDE SEQUENCE [LARGE SCALE GENOMIC DNA]</scope>
    <source>
        <strain evidence="9 10">I46</strain>
    </source>
</reference>
<keyword evidence="2" id="KW-1003">Cell membrane</keyword>
<dbReference type="GO" id="GO:0005886">
    <property type="term" value="C:plasma membrane"/>
    <property type="evidence" value="ECO:0007669"/>
    <property type="project" value="UniProtKB-SubCell"/>
</dbReference>
<proteinExistence type="inferred from homology"/>
<dbReference type="InterPro" id="IPR018584">
    <property type="entry name" value="GT87"/>
</dbReference>
<accession>A0A7D5F884</accession>
<dbReference type="GO" id="GO:0016758">
    <property type="term" value="F:hexosyltransferase activity"/>
    <property type="evidence" value="ECO:0007669"/>
    <property type="project" value="InterPro"/>
</dbReference>
<name>A0A7D5F884_9MICO</name>
<feature type="transmembrane region" description="Helical" evidence="8">
    <location>
        <begin position="313"/>
        <end position="330"/>
    </location>
</feature>
<feature type="transmembrane region" description="Helical" evidence="8">
    <location>
        <begin position="180"/>
        <end position="203"/>
    </location>
</feature>
<evidence type="ECO:0000313" key="10">
    <source>
        <dbReference type="Proteomes" id="UP000509638"/>
    </source>
</evidence>
<feature type="transmembrane region" description="Helical" evidence="8">
    <location>
        <begin position="111"/>
        <end position="129"/>
    </location>
</feature>
<keyword evidence="3" id="KW-0808">Transferase</keyword>
<comment type="subcellular location">
    <subcellularLocation>
        <location evidence="1">Cell membrane</location>
        <topology evidence="1">Multi-pass membrane protein</topology>
    </subcellularLocation>
</comment>
<evidence type="ECO:0000256" key="7">
    <source>
        <dbReference type="ARBA" id="ARBA00024033"/>
    </source>
</evidence>
<feature type="transmembrane region" description="Helical" evidence="8">
    <location>
        <begin position="260"/>
        <end position="281"/>
    </location>
</feature>
<feature type="transmembrane region" description="Helical" evidence="8">
    <location>
        <begin position="73"/>
        <end position="99"/>
    </location>
</feature>
<evidence type="ECO:0000313" key="9">
    <source>
        <dbReference type="EMBL" id="QLD12613.1"/>
    </source>
</evidence>
<dbReference type="Proteomes" id="UP000509638">
    <property type="component" value="Chromosome"/>
</dbReference>
<feature type="transmembrane region" description="Helical" evidence="8">
    <location>
        <begin position="361"/>
        <end position="386"/>
    </location>
</feature>
<dbReference type="AlphaFoldDB" id="A0A7D5F884"/>
<feature type="transmembrane region" description="Helical" evidence="8">
    <location>
        <begin position="337"/>
        <end position="355"/>
    </location>
</feature>
<sequence length="401" mass="42632">MTRRAALWVAFVLVHLLVCVLGFVMPNQPMGDVYLVYEPWSRAALAGDGIVGVTEDWVYPQLALVPLVLAHGFAWIAGYTAGWAVFVTALDAVAFAVLVGDARSRGRARAAWFWLAAILALGPVGLYRLDAVTVAVAVLGCVWLRGRPWLAGVLLAAATWIKVWPAALSAAAAIALRRRWALIGASAIVSALTLLAIVVAGGADHAFGFIGDQTSRGLQVEAPVSAYYLWGSMLGVPGFSVYYSTEILTFQVTGRDIDPVIALMTPLLAAGVGSVAVLAAVKTARGARAMRLLPVTAMALVVVFIALNKVGSPQYLCWLIPPVVLGLLYDRREWTRPAIAVLVLCALTQIVYPVAYGEVLAAHPFGVAVLTIRNVLLVALGVWMVVRLARVPVRPSTPVPA</sequence>
<keyword evidence="5 8" id="KW-1133">Transmembrane helix</keyword>
<feature type="transmembrane region" description="Helical" evidence="8">
    <location>
        <begin position="149"/>
        <end position="168"/>
    </location>
</feature>
<comment type="similarity">
    <text evidence="7">Belongs to the glycosyltransferase 87 family.</text>
</comment>
<dbReference type="EMBL" id="CP058316">
    <property type="protein sequence ID" value="QLD12613.1"/>
    <property type="molecule type" value="Genomic_DNA"/>
</dbReference>
<keyword evidence="4 8" id="KW-0812">Transmembrane</keyword>
<dbReference type="RefSeq" id="WP_178013516.1">
    <property type="nucleotide sequence ID" value="NZ_CP058316.1"/>
</dbReference>
<evidence type="ECO:0000256" key="4">
    <source>
        <dbReference type="ARBA" id="ARBA00022692"/>
    </source>
</evidence>
<organism evidence="9 10">
    <name type="scientific">Microbacterium oleivorans</name>
    <dbReference type="NCBI Taxonomy" id="273677"/>
    <lineage>
        <taxon>Bacteria</taxon>
        <taxon>Bacillati</taxon>
        <taxon>Actinomycetota</taxon>
        <taxon>Actinomycetes</taxon>
        <taxon>Micrococcales</taxon>
        <taxon>Microbacteriaceae</taxon>
        <taxon>Microbacterium</taxon>
    </lineage>
</organism>
<evidence type="ECO:0000256" key="8">
    <source>
        <dbReference type="SAM" id="Phobius"/>
    </source>
</evidence>
<evidence type="ECO:0000256" key="1">
    <source>
        <dbReference type="ARBA" id="ARBA00004651"/>
    </source>
</evidence>
<feature type="transmembrane region" description="Helical" evidence="8">
    <location>
        <begin position="288"/>
        <end position="307"/>
    </location>
</feature>
<evidence type="ECO:0000256" key="5">
    <source>
        <dbReference type="ARBA" id="ARBA00022989"/>
    </source>
</evidence>
<protein>
    <submittedName>
        <fullName evidence="9">DUF2029 domain-containing protein</fullName>
    </submittedName>
</protein>
<dbReference type="Pfam" id="PF09594">
    <property type="entry name" value="GT87"/>
    <property type="match status" value="1"/>
</dbReference>
<evidence type="ECO:0000256" key="2">
    <source>
        <dbReference type="ARBA" id="ARBA00022475"/>
    </source>
</evidence>
<keyword evidence="6 8" id="KW-0472">Membrane</keyword>
<evidence type="ECO:0000256" key="3">
    <source>
        <dbReference type="ARBA" id="ARBA00022679"/>
    </source>
</evidence>
<evidence type="ECO:0000256" key="6">
    <source>
        <dbReference type="ARBA" id="ARBA00023136"/>
    </source>
</evidence>